<dbReference type="Pfam" id="PF08220">
    <property type="entry name" value="HTH_DeoR"/>
    <property type="match status" value="1"/>
</dbReference>
<dbReference type="AlphaFoldDB" id="A0A1H8R5H2"/>
<dbReference type="PANTHER" id="PTHR30363:SF60">
    <property type="entry name" value="HTH-TYPE TRANSCRIPTIONAL REGULATOR IOLR"/>
    <property type="match status" value="1"/>
</dbReference>
<keyword evidence="2" id="KW-0238">DNA-binding</keyword>
<dbReference type="GO" id="GO:0003677">
    <property type="term" value="F:DNA binding"/>
    <property type="evidence" value="ECO:0007669"/>
    <property type="project" value="UniProtKB-KW"/>
</dbReference>
<dbReference type="SUPFAM" id="SSF46785">
    <property type="entry name" value="Winged helix' DNA-binding domain"/>
    <property type="match status" value="1"/>
</dbReference>
<evidence type="ECO:0000313" key="6">
    <source>
        <dbReference type="Proteomes" id="UP000198847"/>
    </source>
</evidence>
<dbReference type="Gene3D" id="3.40.50.1360">
    <property type="match status" value="1"/>
</dbReference>
<dbReference type="EMBL" id="FODY01000003">
    <property type="protein sequence ID" value="SEO61642.1"/>
    <property type="molecule type" value="Genomic_DNA"/>
</dbReference>
<dbReference type="InterPro" id="IPR037171">
    <property type="entry name" value="NagB/RpiA_transferase-like"/>
</dbReference>
<keyword evidence="1" id="KW-0805">Transcription regulation</keyword>
<dbReference type="PROSITE" id="PS00894">
    <property type="entry name" value="HTH_DEOR_1"/>
    <property type="match status" value="1"/>
</dbReference>
<dbReference type="SMART" id="SM01134">
    <property type="entry name" value="DeoRC"/>
    <property type="match status" value="1"/>
</dbReference>
<proteinExistence type="predicted"/>
<keyword evidence="6" id="KW-1185">Reference proteome</keyword>
<dbReference type="GO" id="GO:0003700">
    <property type="term" value="F:DNA-binding transcription factor activity"/>
    <property type="evidence" value="ECO:0007669"/>
    <property type="project" value="InterPro"/>
</dbReference>
<organism evidence="5 6">
    <name type="scientific">Propionispora vibrioides</name>
    <dbReference type="NCBI Taxonomy" id="112903"/>
    <lineage>
        <taxon>Bacteria</taxon>
        <taxon>Bacillati</taxon>
        <taxon>Bacillota</taxon>
        <taxon>Negativicutes</taxon>
        <taxon>Selenomonadales</taxon>
        <taxon>Sporomusaceae</taxon>
        <taxon>Propionispora</taxon>
    </lineage>
</organism>
<dbReference type="InterPro" id="IPR014036">
    <property type="entry name" value="DeoR-like_C"/>
</dbReference>
<sequence length="251" mass="28157">MKFNRINEIEKYVQEVENVSLDHLCDMFKVSKNTIRRDIAELEKKGLIKKVYGGITINSKKNVEVFESREIANQDAKELIGKLAGDLVENGDVIFIDSGTTTKHIIPFLKDKENITIITPNLHVIVAALFMPNLRVISTGGELFREAYSFTGTSAIRSIENYNITKAFLASTGISLTRGATNISPLESETKKHIMANSAVKVLLIDHTKINIAALMTYAKLEEFDYFVSDQLPPEEYVEFFQSHNVGILTP</sequence>
<dbReference type="SMART" id="SM00420">
    <property type="entry name" value="HTH_DEOR"/>
    <property type="match status" value="1"/>
</dbReference>
<gene>
    <name evidence="5" type="ORF">SAMN04490178_103174</name>
</gene>
<reference evidence="5 6" key="1">
    <citation type="submission" date="2016-10" db="EMBL/GenBank/DDBJ databases">
        <authorList>
            <person name="de Groot N.N."/>
        </authorList>
    </citation>
    <scope>NUCLEOTIDE SEQUENCE [LARGE SCALE GENOMIC DNA]</scope>
    <source>
        <strain evidence="5 6">DSM 13305</strain>
    </source>
</reference>
<dbReference type="Gene3D" id="1.10.10.10">
    <property type="entry name" value="Winged helix-like DNA-binding domain superfamily/Winged helix DNA-binding domain"/>
    <property type="match status" value="1"/>
</dbReference>
<evidence type="ECO:0000313" key="5">
    <source>
        <dbReference type="EMBL" id="SEO61642.1"/>
    </source>
</evidence>
<dbReference type="PRINTS" id="PR00037">
    <property type="entry name" value="HTHLACR"/>
</dbReference>
<dbReference type="RefSeq" id="WP_091744144.1">
    <property type="nucleotide sequence ID" value="NZ_FODY01000003.1"/>
</dbReference>
<dbReference type="InterPro" id="IPR036388">
    <property type="entry name" value="WH-like_DNA-bd_sf"/>
</dbReference>
<evidence type="ECO:0000256" key="2">
    <source>
        <dbReference type="ARBA" id="ARBA00023125"/>
    </source>
</evidence>
<evidence type="ECO:0000256" key="1">
    <source>
        <dbReference type="ARBA" id="ARBA00023015"/>
    </source>
</evidence>
<dbReference type="PROSITE" id="PS51000">
    <property type="entry name" value="HTH_DEOR_2"/>
    <property type="match status" value="1"/>
</dbReference>
<dbReference type="InterPro" id="IPR018356">
    <property type="entry name" value="Tscrpt_reg_HTH_DeoR_CS"/>
</dbReference>
<feature type="domain" description="HTH deoR-type" evidence="4">
    <location>
        <begin position="2"/>
        <end position="57"/>
    </location>
</feature>
<evidence type="ECO:0000256" key="3">
    <source>
        <dbReference type="ARBA" id="ARBA00023163"/>
    </source>
</evidence>
<dbReference type="PANTHER" id="PTHR30363">
    <property type="entry name" value="HTH-TYPE TRANSCRIPTIONAL REGULATOR SRLR-RELATED"/>
    <property type="match status" value="1"/>
</dbReference>
<keyword evidence="3" id="KW-0804">Transcription</keyword>
<dbReference type="STRING" id="112903.SAMN04490178_103174"/>
<dbReference type="SUPFAM" id="SSF100950">
    <property type="entry name" value="NagB/RpiA/CoA transferase-like"/>
    <property type="match status" value="1"/>
</dbReference>
<dbReference type="OrthoDB" id="9797223at2"/>
<dbReference type="Proteomes" id="UP000198847">
    <property type="component" value="Unassembled WGS sequence"/>
</dbReference>
<dbReference type="Pfam" id="PF00455">
    <property type="entry name" value="DeoRC"/>
    <property type="match status" value="1"/>
</dbReference>
<dbReference type="InterPro" id="IPR036390">
    <property type="entry name" value="WH_DNA-bd_sf"/>
</dbReference>
<accession>A0A1H8R5H2</accession>
<protein>
    <submittedName>
        <fullName evidence="5">Transcriptional regulator, DeoR family</fullName>
    </submittedName>
</protein>
<name>A0A1H8R5H2_9FIRM</name>
<dbReference type="InterPro" id="IPR001034">
    <property type="entry name" value="DeoR_HTH"/>
</dbReference>
<evidence type="ECO:0000259" key="4">
    <source>
        <dbReference type="PROSITE" id="PS51000"/>
    </source>
</evidence>
<dbReference type="InterPro" id="IPR050313">
    <property type="entry name" value="Carb_Metab_HTH_regulators"/>
</dbReference>